<dbReference type="Proteomes" id="UP000244880">
    <property type="component" value="Unassembled WGS sequence"/>
</dbReference>
<dbReference type="AlphaFoldDB" id="A0A2R8BDI9"/>
<gene>
    <name evidence="1" type="ORF">ASD8599_01750</name>
</gene>
<accession>A0A2R8BDI9</accession>
<dbReference type="RefSeq" id="WP_108828139.1">
    <property type="nucleotide sequence ID" value="NZ_OMOR01000001.1"/>
</dbReference>
<proteinExistence type="predicted"/>
<protein>
    <submittedName>
        <fullName evidence="1">Uncharacterized protein</fullName>
    </submittedName>
</protein>
<organism evidence="1 2">
    <name type="scientific">Ascidiaceihabitans donghaensis</name>
    <dbReference type="NCBI Taxonomy" id="1510460"/>
    <lineage>
        <taxon>Bacteria</taxon>
        <taxon>Pseudomonadati</taxon>
        <taxon>Pseudomonadota</taxon>
        <taxon>Alphaproteobacteria</taxon>
        <taxon>Rhodobacterales</taxon>
        <taxon>Paracoccaceae</taxon>
        <taxon>Ascidiaceihabitans</taxon>
    </lineage>
</organism>
<keyword evidence="2" id="KW-1185">Reference proteome</keyword>
<evidence type="ECO:0000313" key="1">
    <source>
        <dbReference type="EMBL" id="SPH21009.1"/>
    </source>
</evidence>
<reference evidence="1 2" key="1">
    <citation type="submission" date="2018-03" db="EMBL/GenBank/DDBJ databases">
        <authorList>
            <person name="Keele B.F."/>
        </authorList>
    </citation>
    <scope>NUCLEOTIDE SEQUENCE [LARGE SCALE GENOMIC DNA]</scope>
    <source>
        <strain evidence="1 2">CECT 8599</strain>
    </source>
</reference>
<sequence length="114" mass="12251">MSVQSDKIIALALQRVRPAEIAHQLCIDPANVHQCISSARKRGIEIPHFIKSRRGPANEPEPLAQQVVVPVRLFSMLATAAAAKGKTPSEMAAKLIENGLLGGVHPSMTKEPTL</sequence>
<dbReference type="EMBL" id="OMOR01000001">
    <property type="protein sequence ID" value="SPH21009.1"/>
    <property type="molecule type" value="Genomic_DNA"/>
</dbReference>
<name>A0A2R8BDI9_9RHOB</name>
<evidence type="ECO:0000313" key="2">
    <source>
        <dbReference type="Proteomes" id="UP000244880"/>
    </source>
</evidence>